<protein>
    <recommendedName>
        <fullName evidence="5">CENP-V/GFA domain-containing protein</fullName>
    </recommendedName>
</protein>
<dbReference type="EMBL" id="QPFP01000004">
    <property type="protein sequence ID" value="TEB37674.1"/>
    <property type="molecule type" value="Genomic_DNA"/>
</dbReference>
<dbReference type="Gene3D" id="2.170.150.70">
    <property type="match status" value="1"/>
</dbReference>
<dbReference type="PANTHER" id="PTHR33337:SF40">
    <property type="entry name" value="CENP-V_GFA DOMAIN-CONTAINING PROTEIN-RELATED"/>
    <property type="match status" value="1"/>
</dbReference>
<keyword evidence="3" id="KW-0862">Zinc</keyword>
<gene>
    <name evidence="6" type="ORF">FA13DRAFT_1752385</name>
</gene>
<organism evidence="6 7">
    <name type="scientific">Coprinellus micaceus</name>
    <name type="common">Glistening ink-cap mushroom</name>
    <name type="synonym">Coprinus micaceus</name>
    <dbReference type="NCBI Taxonomy" id="71717"/>
    <lineage>
        <taxon>Eukaryota</taxon>
        <taxon>Fungi</taxon>
        <taxon>Dikarya</taxon>
        <taxon>Basidiomycota</taxon>
        <taxon>Agaricomycotina</taxon>
        <taxon>Agaricomycetes</taxon>
        <taxon>Agaricomycetidae</taxon>
        <taxon>Agaricales</taxon>
        <taxon>Agaricineae</taxon>
        <taxon>Psathyrellaceae</taxon>
        <taxon>Coprinellus</taxon>
    </lineage>
</organism>
<keyword evidence="2" id="KW-0479">Metal-binding</keyword>
<dbReference type="OrthoDB" id="9985472at2759"/>
<evidence type="ECO:0000313" key="7">
    <source>
        <dbReference type="Proteomes" id="UP000298030"/>
    </source>
</evidence>
<dbReference type="PANTHER" id="PTHR33337">
    <property type="entry name" value="GFA DOMAIN-CONTAINING PROTEIN"/>
    <property type="match status" value="1"/>
</dbReference>
<keyword evidence="7" id="KW-1185">Reference proteome</keyword>
<dbReference type="SUPFAM" id="SSF51316">
    <property type="entry name" value="Mss4-like"/>
    <property type="match status" value="1"/>
</dbReference>
<dbReference type="GO" id="GO:0016846">
    <property type="term" value="F:carbon-sulfur lyase activity"/>
    <property type="evidence" value="ECO:0007669"/>
    <property type="project" value="InterPro"/>
</dbReference>
<evidence type="ECO:0000256" key="3">
    <source>
        <dbReference type="ARBA" id="ARBA00022833"/>
    </source>
</evidence>
<dbReference type="Proteomes" id="UP000298030">
    <property type="component" value="Unassembled WGS sequence"/>
</dbReference>
<accession>A0A4Y7TUR6</accession>
<keyword evidence="4" id="KW-0456">Lyase</keyword>
<evidence type="ECO:0000256" key="4">
    <source>
        <dbReference type="ARBA" id="ARBA00023239"/>
    </source>
</evidence>
<comment type="similarity">
    <text evidence="1">Belongs to the Gfa family.</text>
</comment>
<evidence type="ECO:0000256" key="2">
    <source>
        <dbReference type="ARBA" id="ARBA00022723"/>
    </source>
</evidence>
<comment type="caution">
    <text evidence="6">The sequence shown here is derived from an EMBL/GenBank/DDBJ whole genome shotgun (WGS) entry which is preliminary data.</text>
</comment>
<dbReference type="PROSITE" id="PS51891">
    <property type="entry name" value="CENP_V_GFA"/>
    <property type="match status" value="1"/>
</dbReference>
<evidence type="ECO:0000259" key="5">
    <source>
        <dbReference type="PROSITE" id="PS51891"/>
    </source>
</evidence>
<dbReference type="STRING" id="71717.A0A4Y7TUR6"/>
<evidence type="ECO:0000313" key="6">
    <source>
        <dbReference type="EMBL" id="TEB37674.1"/>
    </source>
</evidence>
<evidence type="ECO:0000256" key="1">
    <source>
        <dbReference type="ARBA" id="ARBA00005495"/>
    </source>
</evidence>
<dbReference type="AlphaFoldDB" id="A0A4Y7TUR6"/>
<dbReference type="InterPro" id="IPR011057">
    <property type="entry name" value="Mss4-like_sf"/>
</dbReference>
<dbReference type="GO" id="GO:0046872">
    <property type="term" value="F:metal ion binding"/>
    <property type="evidence" value="ECO:0007669"/>
    <property type="project" value="UniProtKB-KW"/>
</dbReference>
<feature type="domain" description="CENP-V/GFA" evidence="5">
    <location>
        <begin position="26"/>
        <end position="135"/>
    </location>
</feature>
<dbReference type="InterPro" id="IPR006913">
    <property type="entry name" value="CENP-V/GFA"/>
</dbReference>
<proteinExistence type="inferred from homology"/>
<dbReference type="Pfam" id="PF04828">
    <property type="entry name" value="GFA"/>
    <property type="match status" value="1"/>
</dbReference>
<reference evidence="6 7" key="1">
    <citation type="journal article" date="2019" name="Nat. Ecol. Evol.">
        <title>Megaphylogeny resolves global patterns of mushroom evolution.</title>
        <authorList>
            <person name="Varga T."/>
            <person name="Krizsan K."/>
            <person name="Foldi C."/>
            <person name="Dima B."/>
            <person name="Sanchez-Garcia M."/>
            <person name="Sanchez-Ramirez S."/>
            <person name="Szollosi G.J."/>
            <person name="Szarkandi J.G."/>
            <person name="Papp V."/>
            <person name="Albert L."/>
            <person name="Andreopoulos W."/>
            <person name="Angelini C."/>
            <person name="Antonin V."/>
            <person name="Barry K.W."/>
            <person name="Bougher N.L."/>
            <person name="Buchanan P."/>
            <person name="Buyck B."/>
            <person name="Bense V."/>
            <person name="Catcheside P."/>
            <person name="Chovatia M."/>
            <person name="Cooper J."/>
            <person name="Damon W."/>
            <person name="Desjardin D."/>
            <person name="Finy P."/>
            <person name="Geml J."/>
            <person name="Haridas S."/>
            <person name="Hughes K."/>
            <person name="Justo A."/>
            <person name="Karasinski D."/>
            <person name="Kautmanova I."/>
            <person name="Kiss B."/>
            <person name="Kocsube S."/>
            <person name="Kotiranta H."/>
            <person name="LaButti K.M."/>
            <person name="Lechner B.E."/>
            <person name="Liimatainen K."/>
            <person name="Lipzen A."/>
            <person name="Lukacs Z."/>
            <person name="Mihaltcheva S."/>
            <person name="Morgado L.N."/>
            <person name="Niskanen T."/>
            <person name="Noordeloos M.E."/>
            <person name="Ohm R.A."/>
            <person name="Ortiz-Santana B."/>
            <person name="Ovrebo C."/>
            <person name="Racz N."/>
            <person name="Riley R."/>
            <person name="Savchenko A."/>
            <person name="Shiryaev A."/>
            <person name="Soop K."/>
            <person name="Spirin V."/>
            <person name="Szebenyi C."/>
            <person name="Tomsovsky M."/>
            <person name="Tulloss R.E."/>
            <person name="Uehling J."/>
            <person name="Grigoriev I.V."/>
            <person name="Vagvolgyi C."/>
            <person name="Papp T."/>
            <person name="Martin F.M."/>
            <person name="Miettinen O."/>
            <person name="Hibbett D.S."/>
            <person name="Nagy L.G."/>
        </authorList>
    </citation>
    <scope>NUCLEOTIDE SEQUENCE [LARGE SCALE GENOMIC DNA]</scope>
    <source>
        <strain evidence="6 7">FP101781</strain>
    </source>
</reference>
<sequence>MSSNLYHSLNLLPGKDPAPRGQKRSFPGSCYCHEIEYLIELGNPEQGARTSICYCANCRIRKYILYSGLVLRSAFRVIKGETKKRISDNGSGTRLHREFCEICGGGILEYGESAGDKVYITYGSLEDPTELPPRGGFFCKHRESWISWMPEVPGTFQKKEVKN</sequence>
<name>A0A4Y7TUR6_COPMI</name>